<keyword evidence="2" id="KW-0677">Repeat</keyword>
<feature type="transmembrane region" description="Helical" evidence="4">
    <location>
        <begin position="873"/>
        <end position="893"/>
    </location>
</feature>
<accession>A0AAU9IBS2</accession>
<dbReference type="InterPro" id="IPR001680">
    <property type="entry name" value="WD40_rpt"/>
</dbReference>
<dbReference type="PROSITE" id="PS50082">
    <property type="entry name" value="WD_REPEATS_2"/>
    <property type="match status" value="7"/>
</dbReference>
<name>A0AAU9IBS2_9CILI</name>
<dbReference type="PANTHER" id="PTHR19848:SF8">
    <property type="entry name" value="F-BOX AND WD REPEAT DOMAIN CONTAINING 7"/>
    <property type="match status" value="1"/>
</dbReference>
<comment type="caution">
    <text evidence="5">The sequence shown here is derived from an EMBL/GenBank/DDBJ whole genome shotgun (WGS) entry which is preliminary data.</text>
</comment>
<feature type="repeat" description="WD" evidence="3">
    <location>
        <begin position="311"/>
        <end position="342"/>
    </location>
</feature>
<feature type="repeat" description="WD" evidence="3">
    <location>
        <begin position="436"/>
        <end position="477"/>
    </location>
</feature>
<dbReference type="AlphaFoldDB" id="A0AAU9IBS2"/>
<evidence type="ECO:0000313" key="5">
    <source>
        <dbReference type="EMBL" id="CAG9311355.1"/>
    </source>
</evidence>
<dbReference type="SMART" id="SM00320">
    <property type="entry name" value="WD40"/>
    <property type="match status" value="13"/>
</dbReference>
<organism evidence="5 6">
    <name type="scientific">Blepharisma stoltei</name>
    <dbReference type="NCBI Taxonomy" id="1481888"/>
    <lineage>
        <taxon>Eukaryota</taxon>
        <taxon>Sar</taxon>
        <taxon>Alveolata</taxon>
        <taxon>Ciliophora</taxon>
        <taxon>Postciliodesmatophora</taxon>
        <taxon>Heterotrichea</taxon>
        <taxon>Heterotrichida</taxon>
        <taxon>Blepharismidae</taxon>
        <taxon>Blepharisma</taxon>
    </lineage>
</organism>
<dbReference type="Gene3D" id="2.130.10.10">
    <property type="entry name" value="YVTN repeat-like/Quinoprotein amine dehydrogenase"/>
    <property type="match status" value="4"/>
</dbReference>
<protein>
    <recommendedName>
        <fullName evidence="7">Ion transport domain-containing protein</fullName>
    </recommendedName>
</protein>
<sequence length="1234" mass="140201">MLLSLGSSSNLTSFMESDAKTKDFKTLAAQGQIEHQSSEEKALSKMMLSASKFVINSAEVSISLSSTIYSLFISDDNELVYFATEKGNVTCFNLKEGKIANDVCLGIGALYDAIIDEENNRLVVCGESEVIRCYKLPMFQLEFELLGHSGSVNKLCYDLSKEKLYSAGFDGTVRAWNFINLLENKTLISHNGKINDLAIAEDDSFIASAGEDGVIKVFNLNTETEIAQLAESSVTCLAISSSLNVLGSGSSDGRVSIWNTIDWTLLKSKGIHTGATTALRLCETKPVIITGGEDNFVKVWNFEKETTEKLMKGHTDSIKNIKISPDMSFFVSTSIDSTAHIWRFPDEFEDYIFKDLNNCEYTSAAFLPESNHIVSCGTDKIVKYWDDSGSPVPLINILGNGLKISVSPNKKYIAVGDELGTLYIIDGLNFQELHRIEAHNGLIRDLCFMPDSSRLITGGGDSLISIWTLPSMNKLQCKGHCQSIWSVCVGNTGRKVFSGSSDQTIRIWNAMTANQLGWFNAKEPVNVMAIDKKDKLLIIGGMIGDVSVWNIEERCEESSFHVHAGLVTGIVLMKNNDLFMTAGKDKKINIISLKYRIKISYMDHKQPINCLAISLDETYIATGQRCYISAEENPLTTKETRLIGPSEFHQPFLAYMRDILFDQNPEHNPIMDQFVIVPQLINPLHFYVYLNLKEYVVQSLCYNISIIRSKIGFNPFYIALLKDYKAIRDEIVDSLCLNAQINPFWLQMLENEIIKMNQVGFAKLADIYEIIYQEVKRKSFPRFCESNVVLPICYLSNEFRAKVKDFFDEEDISTQGVSICFKETCIPFNFSMGSQESIDFLSSISECENKDIFRTPIILDIAHYKWESAKLPMIIQGSVFYVYLIMLSLYTSFFAKDPTFLMIVFIMNILLMFYEIYQMIVSGRSYFKFVWNYVDWARTILLLAYNIIEWTQDYFRGISNMVFLVKYGGEENTTFHLFGFANSLFALVTFISWARGVSYFRLFDSTRYFINLLIHCFASMGGFLVMMTFMAVGFCFLFIVIVRDPSGNIDFMNNLRISYWLILGSTEAESYGFIEMGVLTFGIMINPIIMMTILVAKVTDEYEQIQSDSIASDTKELIDMAIEVENMMFWKRKTGTKQYFQSVKETAKDEDMSWEGRLAALNKMIERSSLGTQEFYENLIKKLSEREILVTKNKDKAEKIEEICDKIIKIREERLAKNVVEEEGDVEQVENKEG</sequence>
<feature type="repeat" description="WD" evidence="3">
    <location>
        <begin position="272"/>
        <end position="310"/>
    </location>
</feature>
<keyword evidence="4" id="KW-0472">Membrane</keyword>
<dbReference type="PROSITE" id="PS00678">
    <property type="entry name" value="WD_REPEATS_1"/>
    <property type="match status" value="1"/>
</dbReference>
<dbReference type="InterPro" id="IPR020472">
    <property type="entry name" value="WD40_PAC1"/>
</dbReference>
<dbReference type="Pfam" id="PF00400">
    <property type="entry name" value="WD40"/>
    <property type="match status" value="8"/>
</dbReference>
<keyword evidence="4" id="KW-1133">Transmembrane helix</keyword>
<dbReference type="CDD" id="cd00200">
    <property type="entry name" value="WD40"/>
    <property type="match status" value="1"/>
</dbReference>
<gene>
    <name evidence="5" type="ORF">BSTOLATCC_MIC3645</name>
</gene>
<proteinExistence type="predicted"/>
<dbReference type="InterPro" id="IPR019775">
    <property type="entry name" value="WD40_repeat_CS"/>
</dbReference>
<keyword evidence="4" id="KW-0812">Transmembrane</keyword>
<dbReference type="InterPro" id="IPR015943">
    <property type="entry name" value="WD40/YVTN_repeat-like_dom_sf"/>
</dbReference>
<dbReference type="SUPFAM" id="SSF50969">
    <property type="entry name" value="YVTN repeat-like/Quinoprotein amine dehydrogenase"/>
    <property type="match status" value="1"/>
</dbReference>
<dbReference type="PROSITE" id="PS50294">
    <property type="entry name" value="WD_REPEATS_REGION"/>
    <property type="match status" value="5"/>
</dbReference>
<feature type="repeat" description="WD" evidence="3">
    <location>
        <begin position="187"/>
        <end position="228"/>
    </location>
</feature>
<dbReference type="PANTHER" id="PTHR19848">
    <property type="entry name" value="WD40 REPEAT PROTEIN"/>
    <property type="match status" value="1"/>
</dbReference>
<evidence type="ECO:0008006" key="7">
    <source>
        <dbReference type="Google" id="ProtNLM"/>
    </source>
</evidence>
<dbReference type="InterPro" id="IPR011047">
    <property type="entry name" value="Quinoprotein_ADH-like_sf"/>
</dbReference>
<dbReference type="SUPFAM" id="SSF50998">
    <property type="entry name" value="Quinoprotein alcohol dehydrogenase-like"/>
    <property type="match status" value="1"/>
</dbReference>
<reference evidence="5" key="1">
    <citation type="submission" date="2021-09" db="EMBL/GenBank/DDBJ databases">
        <authorList>
            <consortium name="AG Swart"/>
            <person name="Singh M."/>
            <person name="Singh A."/>
            <person name="Seah K."/>
            <person name="Emmerich C."/>
        </authorList>
    </citation>
    <scope>NUCLEOTIDE SEQUENCE</scope>
    <source>
        <strain evidence="5">ATCC30299</strain>
    </source>
</reference>
<evidence type="ECO:0000256" key="1">
    <source>
        <dbReference type="ARBA" id="ARBA00022574"/>
    </source>
</evidence>
<feature type="transmembrane region" description="Helical" evidence="4">
    <location>
        <begin position="975"/>
        <end position="997"/>
    </location>
</feature>
<feature type="transmembrane region" description="Helical" evidence="4">
    <location>
        <begin position="1009"/>
        <end position="1042"/>
    </location>
</feature>
<dbReference type="Proteomes" id="UP001162131">
    <property type="component" value="Unassembled WGS sequence"/>
</dbReference>
<evidence type="ECO:0000256" key="4">
    <source>
        <dbReference type="SAM" id="Phobius"/>
    </source>
</evidence>
<feature type="repeat" description="WD" evidence="3">
    <location>
        <begin position="227"/>
        <end position="259"/>
    </location>
</feature>
<evidence type="ECO:0000313" key="6">
    <source>
        <dbReference type="Proteomes" id="UP001162131"/>
    </source>
</evidence>
<evidence type="ECO:0000256" key="2">
    <source>
        <dbReference type="ARBA" id="ARBA00022737"/>
    </source>
</evidence>
<dbReference type="EMBL" id="CAJZBQ010000004">
    <property type="protein sequence ID" value="CAG9311355.1"/>
    <property type="molecule type" value="Genomic_DNA"/>
</dbReference>
<dbReference type="PRINTS" id="PR00320">
    <property type="entry name" value="GPROTEINBRPT"/>
</dbReference>
<feature type="repeat" description="WD" evidence="3">
    <location>
        <begin position="477"/>
        <end position="509"/>
    </location>
</feature>
<evidence type="ECO:0000256" key="3">
    <source>
        <dbReference type="PROSITE-ProRule" id="PRU00221"/>
    </source>
</evidence>
<keyword evidence="6" id="KW-1185">Reference proteome</keyword>
<dbReference type="InterPro" id="IPR036322">
    <property type="entry name" value="WD40_repeat_dom_sf"/>
</dbReference>
<feature type="transmembrane region" description="Helical" evidence="4">
    <location>
        <begin position="1073"/>
        <end position="1096"/>
    </location>
</feature>
<dbReference type="InterPro" id="IPR011044">
    <property type="entry name" value="Quino_amine_DH_bsu"/>
</dbReference>
<feature type="transmembrane region" description="Helical" evidence="4">
    <location>
        <begin position="899"/>
        <end position="917"/>
    </location>
</feature>
<keyword evidence="1 3" id="KW-0853">WD repeat</keyword>
<dbReference type="SUPFAM" id="SSF50978">
    <property type="entry name" value="WD40 repeat-like"/>
    <property type="match status" value="1"/>
</dbReference>
<feature type="repeat" description="WD" evidence="3">
    <location>
        <begin position="145"/>
        <end position="177"/>
    </location>
</feature>